<dbReference type="Gene3D" id="3.40.605.10">
    <property type="entry name" value="Aldehyde Dehydrogenase, Chain A, domain 1"/>
    <property type="match status" value="1"/>
</dbReference>
<dbReference type="Proteomes" id="UP000192513">
    <property type="component" value="Unassembled WGS sequence"/>
</dbReference>
<dbReference type="Pfam" id="PF00171">
    <property type="entry name" value="Aldedh"/>
    <property type="match status" value="1"/>
</dbReference>
<evidence type="ECO:0000256" key="1">
    <source>
        <dbReference type="ARBA" id="ARBA00009986"/>
    </source>
</evidence>
<gene>
    <name evidence="4" type="ORF">BST39_17545</name>
</gene>
<dbReference type="PANTHER" id="PTHR42804">
    <property type="entry name" value="ALDEHYDE DEHYDROGENASE"/>
    <property type="match status" value="1"/>
</dbReference>
<evidence type="ECO:0000313" key="5">
    <source>
        <dbReference type="Proteomes" id="UP000192513"/>
    </source>
</evidence>
<dbReference type="SUPFAM" id="SSF53720">
    <property type="entry name" value="ALDH-like"/>
    <property type="match status" value="1"/>
</dbReference>
<comment type="similarity">
    <text evidence="1">Belongs to the aldehyde dehydrogenase family.</text>
</comment>
<dbReference type="InterPro" id="IPR015590">
    <property type="entry name" value="Aldehyde_DH_dom"/>
</dbReference>
<evidence type="ECO:0000313" key="4">
    <source>
        <dbReference type="EMBL" id="ORB38443.1"/>
    </source>
</evidence>
<dbReference type="AlphaFoldDB" id="A0A1X0I975"/>
<dbReference type="OrthoDB" id="6882680at2"/>
<sequence>MTASPVSTSSVKFNPESRLYIDGELRDSVSGRTADNINPATEEVLGVATDAGAEDMEVAVAAARRAFDSTDWSTNREFRQHCLMQLHNALQEEKEYIRAELIAEVGAPLSSTYIAQLEWPIADAVGWPARYISEFAWERALPDGALLGSPYHRKVVKEAVG</sequence>
<dbReference type="GO" id="GO:0016491">
    <property type="term" value="F:oxidoreductase activity"/>
    <property type="evidence" value="ECO:0007669"/>
    <property type="project" value="UniProtKB-KW"/>
</dbReference>
<feature type="domain" description="Aldehyde dehydrogenase" evidence="3">
    <location>
        <begin position="30"/>
        <end position="134"/>
    </location>
</feature>
<dbReference type="EMBL" id="MVIE01000022">
    <property type="protein sequence ID" value="ORB38443.1"/>
    <property type="molecule type" value="Genomic_DNA"/>
</dbReference>
<evidence type="ECO:0000256" key="2">
    <source>
        <dbReference type="ARBA" id="ARBA00023002"/>
    </source>
</evidence>
<dbReference type="PANTHER" id="PTHR42804:SF1">
    <property type="entry name" value="ALDEHYDE DEHYDROGENASE-RELATED"/>
    <property type="match status" value="1"/>
</dbReference>
<name>A0A1X0I975_9MYCO</name>
<keyword evidence="5" id="KW-1185">Reference proteome</keyword>
<protein>
    <submittedName>
        <fullName evidence="4">Aldehyde dehydrogenase</fullName>
    </submittedName>
</protein>
<dbReference type="InterPro" id="IPR016162">
    <property type="entry name" value="Ald_DH_N"/>
</dbReference>
<proteinExistence type="inferred from homology"/>
<feature type="non-terminal residue" evidence="4">
    <location>
        <position position="161"/>
    </location>
</feature>
<comment type="caution">
    <text evidence="4">The sequence shown here is derived from an EMBL/GenBank/DDBJ whole genome shotgun (WGS) entry which is preliminary data.</text>
</comment>
<organism evidence="4 5">
    <name type="scientific">Mycobacterium paraseoulense</name>
    <dbReference type="NCBI Taxonomy" id="590652"/>
    <lineage>
        <taxon>Bacteria</taxon>
        <taxon>Bacillati</taxon>
        <taxon>Actinomycetota</taxon>
        <taxon>Actinomycetes</taxon>
        <taxon>Mycobacteriales</taxon>
        <taxon>Mycobacteriaceae</taxon>
        <taxon>Mycobacterium</taxon>
    </lineage>
</organism>
<keyword evidence="2" id="KW-0560">Oxidoreductase</keyword>
<dbReference type="RefSeq" id="WP_142275069.1">
    <property type="nucleotide sequence ID" value="NZ_MVIE01000022.1"/>
</dbReference>
<dbReference type="InterPro" id="IPR016161">
    <property type="entry name" value="Ald_DH/histidinol_DH"/>
</dbReference>
<reference evidence="4 5" key="1">
    <citation type="submission" date="2017-02" db="EMBL/GenBank/DDBJ databases">
        <title>The new phylogeny of genus Mycobacterium.</title>
        <authorList>
            <person name="Tortoli E."/>
            <person name="Trovato A."/>
            <person name="Cirillo D.M."/>
        </authorList>
    </citation>
    <scope>NUCLEOTIDE SEQUENCE [LARGE SCALE GENOMIC DNA]</scope>
    <source>
        <strain evidence="4 5">DSM 45000</strain>
    </source>
</reference>
<accession>A0A1X0I975</accession>
<dbReference type="STRING" id="590652.BST39_17545"/>
<evidence type="ECO:0000259" key="3">
    <source>
        <dbReference type="Pfam" id="PF00171"/>
    </source>
</evidence>